<reference evidence="3" key="2">
    <citation type="submission" date="2021-03" db="UniProtKB">
        <authorList>
            <consortium name="EnsemblPlants"/>
        </authorList>
    </citation>
    <scope>IDENTIFICATION</scope>
</reference>
<dbReference type="SUPFAM" id="SSF56672">
    <property type="entry name" value="DNA/RNA polymerases"/>
    <property type="match status" value="1"/>
</dbReference>
<dbReference type="Proteomes" id="UP000596660">
    <property type="component" value="Unplaced"/>
</dbReference>
<dbReference type="EnsemblPlants" id="AUR62002677-RA">
    <property type="protein sequence ID" value="AUR62002677-RA:cds"/>
    <property type="gene ID" value="AUR62002677"/>
</dbReference>
<dbReference type="PANTHER" id="PTHR11439">
    <property type="entry name" value="GAG-POL-RELATED RETROTRANSPOSON"/>
    <property type="match status" value="1"/>
</dbReference>
<accession>A0A803KUG9</accession>
<name>A0A803KUG9_CHEQI</name>
<feature type="region of interest" description="Disordered" evidence="1">
    <location>
        <begin position="322"/>
        <end position="378"/>
    </location>
</feature>
<dbReference type="Gene3D" id="3.30.420.10">
    <property type="entry name" value="Ribonuclease H-like superfamily/Ribonuclease H"/>
    <property type="match status" value="1"/>
</dbReference>
<dbReference type="AlphaFoldDB" id="A0A803KUG9"/>
<feature type="compositionally biased region" description="Low complexity" evidence="1">
    <location>
        <begin position="61"/>
        <end position="74"/>
    </location>
</feature>
<proteinExistence type="predicted"/>
<evidence type="ECO:0000313" key="4">
    <source>
        <dbReference type="Proteomes" id="UP000596660"/>
    </source>
</evidence>
<sequence>MHSMWKKGHSNIKCWEVIGYPPGHPKVKSHPQKDRGKSGIASSRWNKGKQQGNKSAANVQSSNQSESGVSSASTSSQFTMQQIEAMLRMMLENGLSLRNALYVPSFKHNLLSVNKLLQDSKCRVQFYAEYCVIEELQSSVVKGIGMMKNGLYNLKNDPIESVIQELKEEIMSRAECKKSEKNAMSTCTYNNVPSIVRDAPVLSNRTLWHYRLGHAPYARIQKIHNLKGVKSRSTNVCLTCPLEKFTKLPYSLSDSRAKEPFELVHLDTWGPYRVPAKGKYKYFLTLVDDYSRVTWINLIIHKSDAFKKPWIDDWDEGIENLRENLSPNTNTTQNEPEFKPNTNTEPEPRNEKTSEFESEPPNNMPVRKSGRQSKPPVWHKDYKMGSVSYAEEFHGKDETQNGNRVCKLNKSLYGLKQAPRQWYAKLSSALINYGYRQSKTDHTLFTHQSTKGFVAILVYVDDLIVTRSNLELIVEEKKYLDTQFHMKDMGELRYFLGIEVDRTKRGIFLSQKKYVKDILNEYNLSDCKPLRLPMDCHVKLTHSTRIPLEHPEVYQRLVGKLIYLTITRPDIAFTVHNLSQFMHSPTSAHFQAAKRVLRYLSGSSDQGILLSSDKG</sequence>
<dbReference type="InterPro" id="IPR043502">
    <property type="entry name" value="DNA/RNA_pol_sf"/>
</dbReference>
<feature type="compositionally biased region" description="Polar residues" evidence="1">
    <location>
        <begin position="323"/>
        <end position="345"/>
    </location>
</feature>
<dbReference type="InterPro" id="IPR013103">
    <property type="entry name" value="RVT_2"/>
</dbReference>
<dbReference type="SUPFAM" id="SSF53098">
    <property type="entry name" value="Ribonuclease H-like"/>
    <property type="match status" value="1"/>
</dbReference>
<feature type="compositionally biased region" description="Polar residues" evidence="1">
    <location>
        <begin position="40"/>
        <end position="60"/>
    </location>
</feature>
<dbReference type="Pfam" id="PF07727">
    <property type="entry name" value="RVT_2"/>
    <property type="match status" value="1"/>
</dbReference>
<dbReference type="InterPro" id="IPR012337">
    <property type="entry name" value="RNaseH-like_sf"/>
</dbReference>
<evidence type="ECO:0000259" key="2">
    <source>
        <dbReference type="Pfam" id="PF07727"/>
    </source>
</evidence>
<protein>
    <recommendedName>
        <fullName evidence="2">Reverse transcriptase Ty1/copia-type domain-containing protein</fullName>
    </recommendedName>
</protein>
<feature type="domain" description="Reverse transcriptase Ty1/copia-type" evidence="2">
    <location>
        <begin position="395"/>
        <end position="534"/>
    </location>
</feature>
<dbReference type="OMA" id="HIMARIG"/>
<organism evidence="3 4">
    <name type="scientific">Chenopodium quinoa</name>
    <name type="common">Quinoa</name>
    <dbReference type="NCBI Taxonomy" id="63459"/>
    <lineage>
        <taxon>Eukaryota</taxon>
        <taxon>Viridiplantae</taxon>
        <taxon>Streptophyta</taxon>
        <taxon>Embryophyta</taxon>
        <taxon>Tracheophyta</taxon>
        <taxon>Spermatophyta</taxon>
        <taxon>Magnoliopsida</taxon>
        <taxon>eudicotyledons</taxon>
        <taxon>Gunneridae</taxon>
        <taxon>Pentapetalae</taxon>
        <taxon>Caryophyllales</taxon>
        <taxon>Chenopodiaceae</taxon>
        <taxon>Chenopodioideae</taxon>
        <taxon>Atripliceae</taxon>
        <taxon>Chenopodium</taxon>
    </lineage>
</organism>
<reference evidence="3" key="1">
    <citation type="journal article" date="2017" name="Nature">
        <title>The genome of Chenopodium quinoa.</title>
        <authorList>
            <person name="Jarvis D.E."/>
            <person name="Ho Y.S."/>
            <person name="Lightfoot D.J."/>
            <person name="Schmoeckel S.M."/>
            <person name="Li B."/>
            <person name="Borm T.J.A."/>
            <person name="Ohyanagi H."/>
            <person name="Mineta K."/>
            <person name="Michell C.T."/>
            <person name="Saber N."/>
            <person name="Kharbatia N.M."/>
            <person name="Rupper R.R."/>
            <person name="Sharp A.R."/>
            <person name="Dally N."/>
            <person name="Boughton B.A."/>
            <person name="Woo Y.H."/>
            <person name="Gao G."/>
            <person name="Schijlen E.G.W.M."/>
            <person name="Guo X."/>
            <person name="Momin A.A."/>
            <person name="Negrao S."/>
            <person name="Al-Babili S."/>
            <person name="Gehring C."/>
            <person name="Roessner U."/>
            <person name="Jung C."/>
            <person name="Murphy K."/>
            <person name="Arold S.T."/>
            <person name="Gojobori T."/>
            <person name="van der Linden C.G."/>
            <person name="van Loo E.N."/>
            <person name="Jellen E.N."/>
            <person name="Maughan P.J."/>
            <person name="Tester M."/>
        </authorList>
    </citation>
    <scope>NUCLEOTIDE SEQUENCE [LARGE SCALE GENOMIC DNA]</scope>
    <source>
        <strain evidence="3">cv. PI 614886</strain>
    </source>
</reference>
<feature type="compositionally biased region" description="Basic and acidic residues" evidence="1">
    <location>
        <begin position="346"/>
        <end position="355"/>
    </location>
</feature>
<dbReference type="InterPro" id="IPR036397">
    <property type="entry name" value="RNaseH_sf"/>
</dbReference>
<evidence type="ECO:0000256" key="1">
    <source>
        <dbReference type="SAM" id="MobiDB-lite"/>
    </source>
</evidence>
<dbReference type="GO" id="GO:0003676">
    <property type="term" value="F:nucleic acid binding"/>
    <property type="evidence" value="ECO:0007669"/>
    <property type="project" value="InterPro"/>
</dbReference>
<keyword evidence="4" id="KW-1185">Reference proteome</keyword>
<dbReference type="PANTHER" id="PTHR11439:SF498">
    <property type="entry name" value="DNAK FAMILY PROTEIN"/>
    <property type="match status" value="1"/>
</dbReference>
<dbReference type="Gramene" id="AUR62002677-RA">
    <property type="protein sequence ID" value="AUR62002677-RA:cds"/>
    <property type="gene ID" value="AUR62002677"/>
</dbReference>
<evidence type="ECO:0000313" key="3">
    <source>
        <dbReference type="EnsemblPlants" id="AUR62002677-RA:cds"/>
    </source>
</evidence>
<feature type="region of interest" description="Disordered" evidence="1">
    <location>
        <begin position="23"/>
        <end position="74"/>
    </location>
</feature>